<dbReference type="Pfam" id="PF14292">
    <property type="entry name" value="SusE"/>
    <property type="match status" value="1"/>
</dbReference>
<dbReference type="EMBL" id="CP019352">
    <property type="protein sequence ID" value="APY01366.1"/>
    <property type="molecule type" value="Genomic_DNA"/>
</dbReference>
<dbReference type="InterPro" id="IPR032187">
    <property type="entry name" value="SusF/SusE-like_C"/>
</dbReference>
<keyword evidence="5" id="KW-1185">Reference proteome</keyword>
<evidence type="ECO:0000313" key="4">
    <source>
        <dbReference type="EMBL" id="APY01366.1"/>
    </source>
</evidence>
<sequence length="343" mass="37339">MKNIFYKLVLSLCIATLFVSCDDTEITELNNNGIPLVTLSENEVVLTEANADQEALTVTWTAPDFGFNAAPIAYKVLVDTNNGDFSSAQSSTATMPLEKTFTAQELNSLLIALELPPNEESQVQLKLEVQLSTVTSVYSEAVNLTVTPYPALSDLSTNWGIVGSATPNSWDGPDVPFYKTDTEGVFATYIYLIDGEIKFRENNDWTVNYGDTGADGTLEGGGDNIAVTAGTYYVTFNLNALTYTLEDASSEDIWGLVGDSTPNGWDGTDWPMYPAGNDIYITYVTLVDGELKFRLNNDWGNNFGDTGVDGTLDSGGDNIIVTAGNYKVTMDLFNQTYTLEEVE</sequence>
<organism evidence="4 5">
    <name type="scientific">Lacinutrix venerupis</name>
    <dbReference type="NCBI Taxonomy" id="1486034"/>
    <lineage>
        <taxon>Bacteria</taxon>
        <taxon>Pseudomonadati</taxon>
        <taxon>Bacteroidota</taxon>
        <taxon>Flavobacteriia</taxon>
        <taxon>Flavobacteriales</taxon>
        <taxon>Flavobacteriaceae</taxon>
        <taxon>Lacinutrix</taxon>
    </lineage>
</organism>
<keyword evidence="1" id="KW-0732">Signal</keyword>
<dbReference type="AlphaFoldDB" id="A0AAC9LMD3"/>
<dbReference type="PROSITE" id="PS51257">
    <property type="entry name" value="PROKAR_LIPOPROTEIN"/>
    <property type="match status" value="1"/>
</dbReference>
<dbReference type="Gene3D" id="2.60.40.3620">
    <property type="match status" value="2"/>
</dbReference>
<feature type="chain" id="PRO_5042023181" description="SusE-like outer membrane protein" evidence="1">
    <location>
        <begin position="22"/>
        <end position="343"/>
    </location>
</feature>
<dbReference type="GO" id="GO:0019867">
    <property type="term" value="C:outer membrane"/>
    <property type="evidence" value="ECO:0007669"/>
    <property type="project" value="InterPro"/>
</dbReference>
<feature type="domain" description="Outer membrane protein SusF/SusE-like C-terminal" evidence="3">
    <location>
        <begin position="161"/>
        <end position="244"/>
    </location>
</feature>
<gene>
    <name evidence="4" type="ORF">BWR22_14000</name>
</gene>
<proteinExistence type="predicted"/>
<dbReference type="GO" id="GO:2001070">
    <property type="term" value="F:starch binding"/>
    <property type="evidence" value="ECO:0007669"/>
    <property type="project" value="InterPro"/>
</dbReference>
<name>A0AAC9LMD3_9FLAO</name>
<protein>
    <recommendedName>
        <fullName evidence="6">SusE-like outer membrane protein</fullName>
    </recommendedName>
</protein>
<feature type="domain" description="Outer membrane protein SusF/SusE-like C-terminal" evidence="3">
    <location>
        <begin position="256"/>
        <end position="337"/>
    </location>
</feature>
<feature type="domain" description="SusE outer membrane protein" evidence="2">
    <location>
        <begin position="23"/>
        <end position="127"/>
    </location>
</feature>
<reference evidence="4 5" key="1">
    <citation type="submission" date="2017-01" db="EMBL/GenBank/DDBJ databases">
        <title>Complete genome of Lacinutrix venerupis DOK2-8 isolated from seawater in Dokdo.</title>
        <authorList>
            <person name="Chi W.-J."/>
            <person name="Kim J.H."/>
        </authorList>
    </citation>
    <scope>NUCLEOTIDE SEQUENCE [LARGE SCALE GENOMIC DNA]</scope>
    <source>
        <strain evidence="4 5">DOK2-8</strain>
    </source>
</reference>
<evidence type="ECO:0000256" key="1">
    <source>
        <dbReference type="SAM" id="SignalP"/>
    </source>
</evidence>
<dbReference type="Proteomes" id="UP000187506">
    <property type="component" value="Chromosome"/>
</dbReference>
<dbReference type="RefSeq" id="WP_076734268.1">
    <property type="nucleotide sequence ID" value="NZ_CP019352.1"/>
</dbReference>
<evidence type="ECO:0008006" key="6">
    <source>
        <dbReference type="Google" id="ProtNLM"/>
    </source>
</evidence>
<dbReference type="InterPro" id="IPR025970">
    <property type="entry name" value="SusE"/>
</dbReference>
<accession>A0AAC9LMD3</accession>
<evidence type="ECO:0000259" key="2">
    <source>
        <dbReference type="Pfam" id="PF14292"/>
    </source>
</evidence>
<feature type="signal peptide" evidence="1">
    <location>
        <begin position="1"/>
        <end position="21"/>
    </location>
</feature>
<evidence type="ECO:0000259" key="3">
    <source>
        <dbReference type="Pfam" id="PF16411"/>
    </source>
</evidence>
<dbReference type="Pfam" id="PF16411">
    <property type="entry name" value="SusF_SusE"/>
    <property type="match status" value="2"/>
</dbReference>
<evidence type="ECO:0000313" key="5">
    <source>
        <dbReference type="Proteomes" id="UP000187506"/>
    </source>
</evidence>
<dbReference type="CDD" id="cd12956">
    <property type="entry name" value="CBM_SusE-F_like"/>
    <property type="match status" value="2"/>
</dbReference>
<dbReference type="KEGG" id="lvn:BWR22_14000"/>